<dbReference type="PROSITE" id="PS50977">
    <property type="entry name" value="HTH_TETR_2"/>
    <property type="match status" value="1"/>
</dbReference>
<sequence length="196" mass="21569">MPRVIDHDQRRREIVEAAKKLIIEGGFEAATMRSIVTAAGYANGALKHYFDSKDAIIAATFESVLHETEQHMSALDPDLSPADALRGFVEAAMPLDPHRIRSGRVLLVLWEHSVSNPDLARQYRDLLTTWRVELCRRIAAARDRDESPDAPAVGVIADEIISVAIGANVASLMHPVGDLIDRHGAYVDALMERLVG</sequence>
<dbReference type="PANTHER" id="PTHR30055:SF226">
    <property type="entry name" value="HTH-TYPE TRANSCRIPTIONAL REGULATOR PKSA"/>
    <property type="match status" value="1"/>
</dbReference>
<evidence type="ECO:0000256" key="4">
    <source>
        <dbReference type="ARBA" id="ARBA00023163"/>
    </source>
</evidence>
<accession>A0A0N9HX03</accession>
<evidence type="ECO:0000256" key="3">
    <source>
        <dbReference type="ARBA" id="ARBA00023125"/>
    </source>
</evidence>
<dbReference type="EMBL" id="CP012752">
    <property type="protein sequence ID" value="ALG09793.1"/>
    <property type="molecule type" value="Genomic_DNA"/>
</dbReference>
<keyword evidence="2" id="KW-0805">Transcription regulation</keyword>
<feature type="DNA-binding region" description="H-T-H motif" evidence="5">
    <location>
        <begin position="31"/>
        <end position="50"/>
    </location>
</feature>
<feature type="domain" description="HTH tetR-type" evidence="6">
    <location>
        <begin position="8"/>
        <end position="68"/>
    </location>
</feature>
<evidence type="ECO:0000256" key="5">
    <source>
        <dbReference type="PROSITE-ProRule" id="PRU00335"/>
    </source>
</evidence>
<reference evidence="7 8" key="1">
    <citation type="submission" date="2015-07" db="EMBL/GenBank/DDBJ databases">
        <title>Genome sequencing of Kibdelosporangium phytohabitans.</title>
        <authorList>
            <person name="Qin S."/>
            <person name="Xing K."/>
        </authorList>
    </citation>
    <scope>NUCLEOTIDE SEQUENCE [LARGE SCALE GENOMIC DNA]</scope>
    <source>
        <strain evidence="7 8">KLBMP1111</strain>
    </source>
</reference>
<dbReference type="Gene3D" id="1.10.357.10">
    <property type="entry name" value="Tetracycline Repressor, domain 2"/>
    <property type="match status" value="1"/>
</dbReference>
<evidence type="ECO:0000313" key="7">
    <source>
        <dbReference type="EMBL" id="ALG09793.1"/>
    </source>
</evidence>
<organism evidence="7 8">
    <name type="scientific">Kibdelosporangium phytohabitans</name>
    <dbReference type="NCBI Taxonomy" id="860235"/>
    <lineage>
        <taxon>Bacteria</taxon>
        <taxon>Bacillati</taxon>
        <taxon>Actinomycetota</taxon>
        <taxon>Actinomycetes</taxon>
        <taxon>Pseudonocardiales</taxon>
        <taxon>Pseudonocardiaceae</taxon>
        <taxon>Kibdelosporangium</taxon>
    </lineage>
</organism>
<keyword evidence="4" id="KW-0804">Transcription</keyword>
<gene>
    <name evidence="7" type="ORF">AOZ06_25410</name>
</gene>
<dbReference type="PRINTS" id="PR00455">
    <property type="entry name" value="HTHTETR"/>
</dbReference>
<dbReference type="InterPro" id="IPR001647">
    <property type="entry name" value="HTH_TetR"/>
</dbReference>
<protein>
    <recommendedName>
        <fullName evidence="6">HTH tetR-type domain-containing protein</fullName>
    </recommendedName>
</protein>
<dbReference type="SUPFAM" id="SSF48498">
    <property type="entry name" value="Tetracyclin repressor-like, C-terminal domain"/>
    <property type="match status" value="1"/>
</dbReference>
<proteinExistence type="predicted"/>
<dbReference type="STRING" id="860235.AOZ06_25410"/>
<dbReference type="RefSeq" id="WP_054291697.1">
    <property type="nucleotide sequence ID" value="NZ_CP012752.1"/>
</dbReference>
<evidence type="ECO:0000259" key="6">
    <source>
        <dbReference type="PROSITE" id="PS50977"/>
    </source>
</evidence>
<dbReference type="GO" id="GO:0000976">
    <property type="term" value="F:transcription cis-regulatory region binding"/>
    <property type="evidence" value="ECO:0007669"/>
    <property type="project" value="TreeGrafter"/>
</dbReference>
<dbReference type="InterPro" id="IPR039538">
    <property type="entry name" value="BetI_C"/>
</dbReference>
<name>A0A0N9HX03_9PSEU</name>
<dbReference type="InterPro" id="IPR050109">
    <property type="entry name" value="HTH-type_TetR-like_transc_reg"/>
</dbReference>
<dbReference type="InterPro" id="IPR036271">
    <property type="entry name" value="Tet_transcr_reg_TetR-rel_C_sf"/>
</dbReference>
<keyword evidence="1" id="KW-0678">Repressor</keyword>
<dbReference type="KEGG" id="kphy:AOZ06_25410"/>
<evidence type="ECO:0000256" key="2">
    <source>
        <dbReference type="ARBA" id="ARBA00023015"/>
    </source>
</evidence>
<dbReference type="PANTHER" id="PTHR30055">
    <property type="entry name" value="HTH-TYPE TRANSCRIPTIONAL REGULATOR RUTR"/>
    <property type="match status" value="1"/>
</dbReference>
<dbReference type="AlphaFoldDB" id="A0A0N9HX03"/>
<dbReference type="GO" id="GO:0003700">
    <property type="term" value="F:DNA-binding transcription factor activity"/>
    <property type="evidence" value="ECO:0007669"/>
    <property type="project" value="TreeGrafter"/>
</dbReference>
<dbReference type="Pfam" id="PF13977">
    <property type="entry name" value="TetR_C_6"/>
    <property type="match status" value="1"/>
</dbReference>
<evidence type="ECO:0000256" key="1">
    <source>
        <dbReference type="ARBA" id="ARBA00022491"/>
    </source>
</evidence>
<keyword evidence="3 5" id="KW-0238">DNA-binding</keyword>
<keyword evidence="8" id="KW-1185">Reference proteome</keyword>
<evidence type="ECO:0000313" key="8">
    <source>
        <dbReference type="Proteomes" id="UP000063699"/>
    </source>
</evidence>
<dbReference type="Pfam" id="PF00440">
    <property type="entry name" value="TetR_N"/>
    <property type="match status" value="1"/>
</dbReference>
<dbReference type="Proteomes" id="UP000063699">
    <property type="component" value="Chromosome"/>
</dbReference>
<dbReference type="OrthoDB" id="9816296at2"/>
<dbReference type="InterPro" id="IPR009057">
    <property type="entry name" value="Homeodomain-like_sf"/>
</dbReference>
<dbReference type="SUPFAM" id="SSF46689">
    <property type="entry name" value="Homeodomain-like"/>
    <property type="match status" value="1"/>
</dbReference>